<comment type="caution">
    <text evidence="1">The sequence shown here is derived from an EMBL/GenBank/DDBJ whole genome shotgun (WGS) entry which is preliminary data.</text>
</comment>
<dbReference type="Proteomes" id="UP000265703">
    <property type="component" value="Unassembled WGS sequence"/>
</dbReference>
<sequence length="174" mass="20588">MSEINTTFESDFEKKIAENLNLKDSSDLKDEEKTKSKAEFISDVKDDIENFAVRLGLDKFTKNKDEWKKFYNFASSDFDWPQPPTEINERRLIFDYVIDPDWDPIGKELAKNALEYRRLLESNTLDPSQGTHILIINGNFIRYGLSEETKEMIEKYPGCYYVPIKERIIKLHRY</sequence>
<proteinExistence type="predicted"/>
<reference evidence="1 2" key="1">
    <citation type="submission" date="2018-06" db="EMBL/GenBank/DDBJ databases">
        <title>Comparative genomics reveals the genomic features of Rhizophagus irregularis, R. cerebriforme, R. diaphanum and Gigaspora rosea, and their symbiotic lifestyle signature.</title>
        <authorList>
            <person name="Morin E."/>
            <person name="San Clemente H."/>
            <person name="Chen E.C.H."/>
            <person name="De La Providencia I."/>
            <person name="Hainaut M."/>
            <person name="Kuo A."/>
            <person name="Kohler A."/>
            <person name="Murat C."/>
            <person name="Tang N."/>
            <person name="Roy S."/>
            <person name="Loubradou J."/>
            <person name="Henrissat B."/>
            <person name="Grigoriev I.V."/>
            <person name="Corradi N."/>
            <person name="Roux C."/>
            <person name="Martin F.M."/>
        </authorList>
    </citation>
    <scope>NUCLEOTIDE SEQUENCE [LARGE SCALE GENOMIC DNA]</scope>
    <source>
        <strain evidence="1 2">DAOM 227022</strain>
    </source>
</reference>
<keyword evidence="2" id="KW-1185">Reference proteome</keyword>
<evidence type="ECO:0000313" key="2">
    <source>
        <dbReference type="Proteomes" id="UP000265703"/>
    </source>
</evidence>
<evidence type="ECO:0000313" key="1">
    <source>
        <dbReference type="EMBL" id="RIA79435.1"/>
    </source>
</evidence>
<protein>
    <submittedName>
        <fullName evidence="1">Uncharacterized protein</fullName>
    </submittedName>
</protein>
<name>A0A397S524_9GLOM</name>
<dbReference type="AlphaFoldDB" id="A0A397S524"/>
<organism evidence="1 2">
    <name type="scientific">Glomus cerebriforme</name>
    <dbReference type="NCBI Taxonomy" id="658196"/>
    <lineage>
        <taxon>Eukaryota</taxon>
        <taxon>Fungi</taxon>
        <taxon>Fungi incertae sedis</taxon>
        <taxon>Mucoromycota</taxon>
        <taxon>Glomeromycotina</taxon>
        <taxon>Glomeromycetes</taxon>
        <taxon>Glomerales</taxon>
        <taxon>Glomeraceae</taxon>
        <taxon>Glomus</taxon>
    </lineage>
</organism>
<accession>A0A397S524</accession>
<gene>
    <name evidence="1" type="ORF">C1645_745915</name>
</gene>
<dbReference type="EMBL" id="QKYT01001302">
    <property type="protein sequence ID" value="RIA79435.1"/>
    <property type="molecule type" value="Genomic_DNA"/>
</dbReference>
<dbReference type="OrthoDB" id="2442314at2759"/>